<keyword evidence="5" id="KW-1185">Reference proteome</keyword>
<sequence length="209" mass="23127">MSFAEHLRAATASTWDAAVGHRFVAELWAGTVDDAVLARYLAQDALFLDRFVALLGQAVASADRTGPRLAIARQLGTVAGEEDDYFGRALARLGTPPTVEPLAPTQGFLDLMDEARRSGAYADVLTVLLVAEWLYLDWASRPQPSPRDWLHREWIDLHRGSAFAAWVELLRTETDRVAAHADAATRDRMAELFTRAVDLELAFFDAAYP</sequence>
<dbReference type="InterPro" id="IPR016084">
    <property type="entry name" value="Haem_Oase-like_multi-hlx"/>
</dbReference>
<dbReference type="PANTHER" id="PTHR43198">
    <property type="entry name" value="BIFUNCTIONAL TH2 PROTEIN"/>
    <property type="match status" value="1"/>
</dbReference>
<evidence type="ECO:0000313" key="4">
    <source>
        <dbReference type="EMBL" id="MFC5136921.1"/>
    </source>
</evidence>
<comment type="catalytic activity">
    <reaction evidence="2">
        <text>4-amino-5-aminomethyl-2-methylpyrimidine + H2O = 4-amino-5-hydroxymethyl-2-methylpyrimidine + NH4(+)</text>
        <dbReference type="Rhea" id="RHEA:31799"/>
        <dbReference type="ChEBI" id="CHEBI:15377"/>
        <dbReference type="ChEBI" id="CHEBI:16892"/>
        <dbReference type="ChEBI" id="CHEBI:28938"/>
        <dbReference type="ChEBI" id="CHEBI:63416"/>
        <dbReference type="EC" id="3.5.99.2"/>
    </reaction>
</comment>
<evidence type="ECO:0000256" key="2">
    <source>
        <dbReference type="PIRNR" id="PIRNR003170"/>
    </source>
</evidence>
<dbReference type="SUPFAM" id="SSF48613">
    <property type="entry name" value="Heme oxygenase-like"/>
    <property type="match status" value="1"/>
</dbReference>
<name>A0ABV9Z8T9_9PSEU</name>
<proteinExistence type="inferred from homology"/>
<comment type="caution">
    <text evidence="4">The sequence shown here is derived from an EMBL/GenBank/DDBJ whole genome shotgun (WGS) entry which is preliminary data.</text>
</comment>
<keyword evidence="2" id="KW-0784">Thiamine biosynthesis</keyword>
<dbReference type="EMBL" id="JBHSKG010000001">
    <property type="protein sequence ID" value="MFC5136921.1"/>
    <property type="molecule type" value="Genomic_DNA"/>
</dbReference>
<keyword evidence="2" id="KW-0378">Hydrolase</keyword>
<reference evidence="5" key="1">
    <citation type="journal article" date="2019" name="Int. J. Syst. Evol. Microbiol.">
        <title>The Global Catalogue of Microorganisms (GCM) 10K type strain sequencing project: providing services to taxonomists for standard genome sequencing and annotation.</title>
        <authorList>
            <consortium name="The Broad Institute Genomics Platform"/>
            <consortium name="The Broad Institute Genome Sequencing Center for Infectious Disease"/>
            <person name="Wu L."/>
            <person name="Ma J."/>
        </authorList>
    </citation>
    <scope>NUCLEOTIDE SEQUENCE [LARGE SCALE GENOMIC DNA]</scope>
    <source>
        <strain evidence="5">XZYJ18</strain>
    </source>
</reference>
<organism evidence="4 5">
    <name type="scientific">Actinomycetospora rhizophila</name>
    <dbReference type="NCBI Taxonomy" id="1416876"/>
    <lineage>
        <taxon>Bacteria</taxon>
        <taxon>Bacillati</taxon>
        <taxon>Actinomycetota</taxon>
        <taxon>Actinomycetes</taxon>
        <taxon>Pseudonocardiales</taxon>
        <taxon>Pseudonocardiaceae</taxon>
        <taxon>Actinomycetospora</taxon>
    </lineage>
</organism>
<feature type="domain" description="Thiaminase-2/PQQC" evidence="3">
    <location>
        <begin position="12"/>
        <end position="208"/>
    </location>
</feature>
<accession>A0ABV9Z8T9</accession>
<dbReference type="InterPro" id="IPR004305">
    <property type="entry name" value="Thiaminase-2/PQQC"/>
</dbReference>
<dbReference type="PANTHER" id="PTHR43198:SF2">
    <property type="entry name" value="SI:CH1073-67J19.1-RELATED"/>
    <property type="match status" value="1"/>
</dbReference>
<dbReference type="RefSeq" id="WP_378019144.1">
    <property type="nucleotide sequence ID" value="NZ_JBHSKG010000001.1"/>
</dbReference>
<dbReference type="Pfam" id="PF03070">
    <property type="entry name" value="TENA_THI-4"/>
    <property type="match status" value="1"/>
</dbReference>
<protein>
    <recommendedName>
        <fullName evidence="2">Aminopyrimidine aminohydrolase</fullName>
        <ecNumber evidence="2">3.5.99.2</ecNumber>
    </recommendedName>
</protein>
<evidence type="ECO:0000259" key="3">
    <source>
        <dbReference type="Pfam" id="PF03070"/>
    </source>
</evidence>
<comment type="catalytic activity">
    <reaction evidence="2">
        <text>thiamine + H2O = 5-(2-hydroxyethyl)-4-methylthiazole + 4-amino-5-hydroxymethyl-2-methylpyrimidine + H(+)</text>
        <dbReference type="Rhea" id="RHEA:17509"/>
        <dbReference type="ChEBI" id="CHEBI:15377"/>
        <dbReference type="ChEBI" id="CHEBI:15378"/>
        <dbReference type="ChEBI" id="CHEBI:16892"/>
        <dbReference type="ChEBI" id="CHEBI:17957"/>
        <dbReference type="ChEBI" id="CHEBI:18385"/>
        <dbReference type="EC" id="3.5.99.2"/>
    </reaction>
</comment>
<gene>
    <name evidence="4" type="ORF">ACFPK1_01640</name>
</gene>
<dbReference type="CDD" id="cd19358">
    <property type="entry name" value="TenA_E_Spr0628-like"/>
    <property type="match status" value="1"/>
</dbReference>
<dbReference type="Proteomes" id="UP001596175">
    <property type="component" value="Unassembled WGS sequence"/>
</dbReference>
<evidence type="ECO:0000256" key="1">
    <source>
        <dbReference type="ARBA" id="ARBA00004948"/>
    </source>
</evidence>
<evidence type="ECO:0000313" key="5">
    <source>
        <dbReference type="Proteomes" id="UP001596175"/>
    </source>
</evidence>
<comment type="similarity">
    <text evidence="2">Belongs to the TenA family.</text>
</comment>
<dbReference type="PIRSF" id="PIRSF003170">
    <property type="entry name" value="Pet18p"/>
    <property type="match status" value="1"/>
</dbReference>
<dbReference type="InterPro" id="IPR026285">
    <property type="entry name" value="TenA_E"/>
</dbReference>
<dbReference type="InterPro" id="IPR050967">
    <property type="entry name" value="Thiamine_Salvage_TenA"/>
</dbReference>
<dbReference type="Gene3D" id="1.20.910.10">
    <property type="entry name" value="Heme oxygenase-like"/>
    <property type="match status" value="1"/>
</dbReference>
<comment type="pathway">
    <text evidence="1 2">Cofactor biosynthesis; thiamine diphosphate biosynthesis.</text>
</comment>
<dbReference type="EC" id="3.5.99.2" evidence="2"/>
<comment type="function">
    <text evidence="2">Catalyzes an amino-pyrimidine hydrolysis reaction at the C5' of the pyrimidine moiety of thiamine compounds, a reaction that is part of a thiamine salvage pathway. Thus, catalyzes the conversion of 4-amino-5-aminomethyl-2-methylpyrimidine to 4-amino-5-hydroxymethyl-2-methylpyrimidine (HMP).</text>
</comment>